<proteinExistence type="predicted"/>
<dbReference type="EMBL" id="KT934310">
    <property type="protein sequence ID" value="ANS53889.1"/>
    <property type="molecule type" value="Genomic_RNA"/>
</dbReference>
<dbReference type="Pfam" id="PF20816">
    <property type="entry name" value="PBV_CP"/>
    <property type="match status" value="1"/>
</dbReference>
<evidence type="ECO:0000313" key="2">
    <source>
        <dbReference type="EMBL" id="ANS53888.1"/>
    </source>
</evidence>
<dbReference type="InterPro" id="IPR048835">
    <property type="entry name" value="CP_picobirnavirus"/>
</dbReference>
<name>A0A1B1LLJ3_9VIRU</name>
<organism evidence="2">
    <name type="scientific">Picobirnavirus wolf/PRT/189/2015</name>
    <dbReference type="NCBI Taxonomy" id="1873469"/>
    <lineage>
        <taxon>Viruses</taxon>
        <taxon>Riboviria</taxon>
        <taxon>Orthornavirae</taxon>
        <taxon>Pisuviricota</taxon>
        <taxon>Duplopiviricetes</taxon>
        <taxon>Durnavirales</taxon>
        <taxon>Picobirnaviridae</taxon>
        <taxon>Orthopicobirnavirus</taxon>
    </lineage>
</organism>
<dbReference type="EMBL" id="KT934309">
    <property type="protein sequence ID" value="ANS53888.1"/>
    <property type="molecule type" value="Genomic_RNA"/>
</dbReference>
<dbReference type="InterPro" id="IPR049178">
    <property type="entry name" value="CP_picobirnavirus_sf"/>
</dbReference>
<evidence type="ECO:0000313" key="3">
    <source>
        <dbReference type="EMBL" id="ANS53889.1"/>
    </source>
</evidence>
<protein>
    <submittedName>
        <fullName evidence="2">Capsid protein</fullName>
    </submittedName>
</protein>
<feature type="region of interest" description="Disordered" evidence="1">
    <location>
        <begin position="1"/>
        <end position="61"/>
    </location>
</feature>
<reference evidence="2" key="1">
    <citation type="submission" date="2015-10" db="EMBL/GenBank/DDBJ databases">
        <title>First evidence of reassortment among picobirnaviruses found in Portuguese wolves.</title>
        <authorList>
            <person name="Conceicao-Neto N."/>
            <person name="Mesquita J.R."/>
            <person name="Zeller M."/>
            <person name="Yinda K.C."/>
            <person name="Alvares F."/>
            <person name="Roque S."/>
            <person name="Petrucci-Fonseca F."/>
            <person name="Godinho R."/>
            <person name="Heylen E."/>
            <person name="Van Ranst M."/>
            <person name="Matthijnssens J."/>
        </authorList>
    </citation>
    <scope>NUCLEOTIDE SEQUENCE</scope>
    <source>
        <strain evidence="2">PBV/wolf/PRT/189/2015</strain>
        <strain evidence="3">PBV/wolf/PRT/891/2015</strain>
    </source>
</reference>
<accession>A0A1B1LLJ3</accession>
<evidence type="ECO:0000256" key="1">
    <source>
        <dbReference type="SAM" id="MobiDB-lite"/>
    </source>
</evidence>
<feature type="compositionally biased region" description="Basic and acidic residues" evidence="1">
    <location>
        <begin position="1"/>
        <end position="38"/>
    </location>
</feature>
<sequence>MAKTEERYERYDKEKDKGTKDRGKGKGRGRNDRQERRPGRNKPGVGNNIPSGNEHHSRDNDFGWYNTIPELTRAAARFPFSRPLGTSLTITSENKDAQVTLKDHKNDAIPGAMFIHWSPTIGTATSGISPVNTVAREIYSFVRHANSGSANYDPNDLMIYLLAQDSIYSMYQSGVRAYGLMMMYTKENRYMPKTLIEGLGYDYDNLKGNLAQFRWALNQVCYKISSFAVPNFMSYYLRHLWMNTGVYTDKEGAKAQMYAYVQDTVFQYQNSLVKANLGGLKCINAFYTKPNTGAHSNDRVLFTVDSWLDFMEELINPILASEDMGIISGDILKAFGSGNLFTVSPVPDDFVVVPSYSPEVLSQIQNLTVTGYMFTPAGFSKAIEGDDTFYTCDIVQTIDGETAEGFLYHNPVFTGQKPEAWPAFGETPATASLVAIDKLVTSDSPEPDEAAVMVSTRLLNTPTVIGKSTKTDDSGLDRYLSAFKREYTCGTEIVTNLVVTYFSEGKSQNVEIGAFGLLFGTADIRPQATLVLDKFSKFDWCPTMPIAYTDPENAQKCKFVGYYQDTNNYTVMTAADLNRLHEAALMSEFYVPQISSGTRKPMA</sequence>
<dbReference type="Gene3D" id="1.20.140.120">
    <property type="match status" value="2"/>
</dbReference>